<accession>A0AA38FYA1</accession>
<feature type="chain" id="PRO_5041377390" evidence="1">
    <location>
        <begin position="29"/>
        <end position="418"/>
    </location>
</feature>
<dbReference type="OMA" id="FYKRSYG"/>
<dbReference type="Pfam" id="PF26178">
    <property type="entry name" value="PI-PLC_cat"/>
    <property type="match status" value="1"/>
</dbReference>
<name>A0AA38FYA1_TAXCH</name>
<reference evidence="2 3" key="1">
    <citation type="journal article" date="2021" name="Nat. Plants">
        <title>The Taxus genome provides insights into paclitaxel biosynthesis.</title>
        <authorList>
            <person name="Xiong X."/>
            <person name="Gou J."/>
            <person name="Liao Q."/>
            <person name="Li Y."/>
            <person name="Zhou Q."/>
            <person name="Bi G."/>
            <person name="Li C."/>
            <person name="Du R."/>
            <person name="Wang X."/>
            <person name="Sun T."/>
            <person name="Guo L."/>
            <person name="Liang H."/>
            <person name="Lu P."/>
            <person name="Wu Y."/>
            <person name="Zhang Z."/>
            <person name="Ro D.K."/>
            <person name="Shang Y."/>
            <person name="Huang S."/>
            <person name="Yan J."/>
        </authorList>
    </citation>
    <scope>NUCLEOTIDE SEQUENCE [LARGE SCALE GENOMIC DNA]</scope>
    <source>
        <strain evidence="2">Ta-2019</strain>
    </source>
</reference>
<proteinExistence type="predicted"/>
<feature type="signal peptide" evidence="1">
    <location>
        <begin position="1"/>
        <end position="28"/>
    </location>
</feature>
<dbReference type="CDD" id="cd08588">
    <property type="entry name" value="PI-PLCc_At5g67130_like"/>
    <property type="match status" value="1"/>
</dbReference>
<comment type="caution">
    <text evidence="2">The sequence shown here is derived from an EMBL/GenBank/DDBJ whole genome shotgun (WGS) entry which is preliminary data.</text>
</comment>
<dbReference type="GO" id="GO:0008081">
    <property type="term" value="F:phosphoric diester hydrolase activity"/>
    <property type="evidence" value="ECO:0007669"/>
    <property type="project" value="InterPro"/>
</dbReference>
<evidence type="ECO:0000313" key="2">
    <source>
        <dbReference type="EMBL" id="KAH9311159.1"/>
    </source>
</evidence>
<evidence type="ECO:0000256" key="1">
    <source>
        <dbReference type="SAM" id="SignalP"/>
    </source>
</evidence>
<dbReference type="PANTHER" id="PTHR13593">
    <property type="match status" value="1"/>
</dbReference>
<dbReference type="GO" id="GO:0006629">
    <property type="term" value="P:lipid metabolic process"/>
    <property type="evidence" value="ECO:0007669"/>
    <property type="project" value="InterPro"/>
</dbReference>
<feature type="non-terminal residue" evidence="2">
    <location>
        <position position="418"/>
    </location>
</feature>
<gene>
    <name evidence="2" type="ORF">KI387_026194</name>
</gene>
<dbReference type="PROSITE" id="PS50007">
    <property type="entry name" value="PIPLC_X_DOMAIN"/>
    <property type="match status" value="1"/>
</dbReference>
<dbReference type="InterPro" id="IPR017946">
    <property type="entry name" value="PLC-like_Pdiesterase_TIM-brl"/>
</dbReference>
<dbReference type="EMBL" id="JAHRHJ020000006">
    <property type="protein sequence ID" value="KAH9311159.1"/>
    <property type="molecule type" value="Genomic_DNA"/>
</dbReference>
<dbReference type="InterPro" id="IPR051057">
    <property type="entry name" value="PI-PLC_domain"/>
</dbReference>
<keyword evidence="3" id="KW-1185">Reference proteome</keyword>
<protein>
    <submittedName>
        <fullName evidence="2">Uncharacterized protein</fullName>
    </submittedName>
</protein>
<sequence>NSATMGRQRIIILVVILGVLFLTVGSNGACSQGSCQAHDICAKDSDCAVGLKCISCSSVGDMSYRCTRISVTNPVSKVGGLPFNRYSWLTTHNSFAILGEKSYTGTNRITFSNQEDSVTNQLNNGVRGLMLDMYDFENDIWLCHSFGGNCLNFTAFMPAINTLQEITAFLAANPSEIITIIIEDYVKAPKGLTKVFTAAGLMKYWFPVSRMPQNGEDWPTVNDMVAKNQRLIVFTSQRSKEASEGIAYEWKYVVENQYGDAGLLNGSCTNRAESKSLTSKSQSLFLENFFPTNPSQPVACTVNSDQLSNILSVCYKNAGERWANFLAVDFYKRSYGGGAFQAVDELNGKLTCGCSDITECQANGTFGVCRTSNTKVSPTGGASTQPAADASAAPCVQCFIPFTMLLFLLHLMHLACTI</sequence>
<organism evidence="2 3">
    <name type="scientific">Taxus chinensis</name>
    <name type="common">Chinese yew</name>
    <name type="synonym">Taxus wallichiana var. chinensis</name>
    <dbReference type="NCBI Taxonomy" id="29808"/>
    <lineage>
        <taxon>Eukaryota</taxon>
        <taxon>Viridiplantae</taxon>
        <taxon>Streptophyta</taxon>
        <taxon>Embryophyta</taxon>
        <taxon>Tracheophyta</taxon>
        <taxon>Spermatophyta</taxon>
        <taxon>Pinopsida</taxon>
        <taxon>Pinidae</taxon>
        <taxon>Conifers II</taxon>
        <taxon>Cupressales</taxon>
        <taxon>Taxaceae</taxon>
        <taxon>Taxus</taxon>
    </lineage>
</organism>
<dbReference type="PANTHER" id="PTHR13593:SF140">
    <property type="entry name" value="PLC-LIKE PHOSPHODIESTERASE"/>
    <property type="match status" value="1"/>
</dbReference>
<dbReference type="SUPFAM" id="SSF51695">
    <property type="entry name" value="PLC-like phosphodiesterases"/>
    <property type="match status" value="1"/>
</dbReference>
<dbReference type="AlphaFoldDB" id="A0AA38FYA1"/>
<keyword evidence="1" id="KW-0732">Signal</keyword>
<dbReference type="Proteomes" id="UP000824469">
    <property type="component" value="Unassembled WGS sequence"/>
</dbReference>
<dbReference type="Gene3D" id="3.20.20.190">
    <property type="entry name" value="Phosphatidylinositol (PI) phosphodiesterase"/>
    <property type="match status" value="1"/>
</dbReference>
<evidence type="ECO:0000313" key="3">
    <source>
        <dbReference type="Proteomes" id="UP000824469"/>
    </source>
</evidence>